<proteinExistence type="predicted"/>
<feature type="region of interest" description="Disordered" evidence="1">
    <location>
        <begin position="164"/>
        <end position="193"/>
    </location>
</feature>
<accession>A0A225UNX6</accession>
<dbReference type="Proteomes" id="UP000198211">
    <property type="component" value="Unassembled WGS sequence"/>
</dbReference>
<dbReference type="OrthoDB" id="98940at2759"/>
<feature type="compositionally biased region" description="Basic and acidic residues" evidence="1">
    <location>
        <begin position="182"/>
        <end position="193"/>
    </location>
</feature>
<dbReference type="EMBL" id="NBNE01013985">
    <property type="protein sequence ID" value="OWY94683.1"/>
    <property type="molecule type" value="Genomic_DNA"/>
</dbReference>
<protein>
    <submittedName>
        <fullName evidence="2">Uncharacterized protein</fullName>
    </submittedName>
</protein>
<reference evidence="3" key="1">
    <citation type="submission" date="2017-03" db="EMBL/GenBank/DDBJ databases">
        <title>Phytopthora megakarya and P. palmivora, two closely related causual agents of cacao black pod achieved similar genome size and gene model numbers by different mechanisms.</title>
        <authorList>
            <person name="Ali S."/>
            <person name="Shao J."/>
            <person name="Larry D.J."/>
            <person name="Kronmiller B."/>
            <person name="Shen D."/>
            <person name="Strem M.D."/>
            <person name="Melnick R.L."/>
            <person name="Guiltinan M.J."/>
            <person name="Tyler B.M."/>
            <person name="Meinhardt L.W."/>
            <person name="Bailey B.A."/>
        </authorList>
    </citation>
    <scope>NUCLEOTIDE SEQUENCE [LARGE SCALE GENOMIC DNA]</scope>
    <source>
        <strain evidence="3">zdho120</strain>
    </source>
</reference>
<name>A0A225UNX6_9STRA</name>
<sequence>MREFGSKLSKQEILILVANERKRGSETYHQFSLRLRSMAAAATAGGLGSNNFALSALISNAWPRHADSLRLVIKEDSQYPLNEIEQAPRNCANAFANAFANSKHYTLVRWEAKISKREERKSVERCQTSSSRNRYYSKARCGECRELGHTTGYHDRFVARQEGMAHAATVTEGNNSDNDDPEFYKQEARKVSD</sequence>
<evidence type="ECO:0000313" key="2">
    <source>
        <dbReference type="EMBL" id="OWY94683.1"/>
    </source>
</evidence>
<evidence type="ECO:0000313" key="3">
    <source>
        <dbReference type="Proteomes" id="UP000198211"/>
    </source>
</evidence>
<keyword evidence="3" id="KW-1185">Reference proteome</keyword>
<dbReference type="AlphaFoldDB" id="A0A225UNX6"/>
<comment type="caution">
    <text evidence="2">The sequence shown here is derived from an EMBL/GenBank/DDBJ whole genome shotgun (WGS) entry which is preliminary data.</text>
</comment>
<organism evidence="2 3">
    <name type="scientific">Phytophthora megakarya</name>
    <dbReference type="NCBI Taxonomy" id="4795"/>
    <lineage>
        <taxon>Eukaryota</taxon>
        <taxon>Sar</taxon>
        <taxon>Stramenopiles</taxon>
        <taxon>Oomycota</taxon>
        <taxon>Peronosporomycetes</taxon>
        <taxon>Peronosporales</taxon>
        <taxon>Peronosporaceae</taxon>
        <taxon>Phytophthora</taxon>
    </lineage>
</organism>
<evidence type="ECO:0000256" key="1">
    <source>
        <dbReference type="SAM" id="MobiDB-lite"/>
    </source>
</evidence>
<gene>
    <name evidence="2" type="ORF">PHMEG_00035515</name>
</gene>